<accession>A0A0P7XEN7</accession>
<dbReference type="GO" id="GO:0005975">
    <property type="term" value="P:carbohydrate metabolic process"/>
    <property type="evidence" value="ECO:0007669"/>
    <property type="project" value="InterPro"/>
</dbReference>
<evidence type="ECO:0000313" key="1">
    <source>
        <dbReference type="EMBL" id="KPQ13955.1"/>
    </source>
</evidence>
<dbReference type="AlphaFoldDB" id="A0A0P7XEN7"/>
<dbReference type="Proteomes" id="UP000050421">
    <property type="component" value="Unassembled WGS sequence"/>
</dbReference>
<dbReference type="InterPro" id="IPR011330">
    <property type="entry name" value="Glyco_hydro/deAcase_b/a-brl"/>
</dbReference>
<sequence length="353" mass="40967">MNLILTFDYELFGDGSGDVFTHIIEPTNTILGLCQKQGIKTTIFFEVLEYIKLKEEWESGNTMGYTKNPVKAIEQQIQQAAINGHDIQLHIHPQWHNAKYQNGKWELDLSNWRLGDFNAENNYRVKELISDCKTALEELIKPVMPDYKCIALRAGGYNIMPSAEVYKAMQQVGLKIDSSVYPGGYETGSLSQYDYRNVPLNLDYWWANENDIRLATNTKKDILEIPIFALQVPRWKRILTLSKIKSLLFRQKTAMSAVAKEKVSNKNLWEKIQFILGKEASPWDVCMFSKSLHKKFFGYVENNLVNQRNSFVLIGHPKSLQNKKLLDHFITTCKKRKTDYHFKTLTEYYESIV</sequence>
<dbReference type="OrthoDB" id="8597776at2"/>
<name>A0A0P7XEN7_9BACT</name>
<protein>
    <recommendedName>
        <fullName evidence="3">NodB homology domain-containing protein</fullName>
    </recommendedName>
</protein>
<dbReference type="EMBL" id="LJXT01000075">
    <property type="protein sequence ID" value="KPQ13955.1"/>
    <property type="molecule type" value="Genomic_DNA"/>
</dbReference>
<gene>
    <name evidence="1" type="ORF">HLUCCX10_11625</name>
</gene>
<evidence type="ECO:0000313" key="2">
    <source>
        <dbReference type="Proteomes" id="UP000050421"/>
    </source>
</evidence>
<dbReference type="eggNOG" id="COG0726">
    <property type="taxonomic scope" value="Bacteria"/>
</dbReference>
<dbReference type="Gene3D" id="3.20.20.370">
    <property type="entry name" value="Glycoside hydrolase/deacetylase"/>
    <property type="match status" value="1"/>
</dbReference>
<organism evidence="1 2">
    <name type="scientific">Algoriphagus marincola HL-49</name>
    <dbReference type="NCBI Taxonomy" id="1305737"/>
    <lineage>
        <taxon>Bacteria</taxon>
        <taxon>Pseudomonadati</taxon>
        <taxon>Bacteroidota</taxon>
        <taxon>Cytophagia</taxon>
        <taxon>Cytophagales</taxon>
        <taxon>Cyclobacteriaceae</taxon>
        <taxon>Algoriphagus</taxon>
    </lineage>
</organism>
<proteinExistence type="predicted"/>
<comment type="caution">
    <text evidence="1">The sequence shown here is derived from an EMBL/GenBank/DDBJ whole genome shotgun (WGS) entry which is preliminary data.</text>
</comment>
<dbReference type="PATRIC" id="fig|1305737.6.peg.2941"/>
<reference evidence="1 2" key="1">
    <citation type="submission" date="2015-09" db="EMBL/GenBank/DDBJ databases">
        <title>Identification and resolution of microdiversity through metagenomic sequencing of parallel consortia.</title>
        <authorList>
            <person name="Nelson W.C."/>
            <person name="Romine M.F."/>
            <person name="Lindemann S.R."/>
        </authorList>
    </citation>
    <scope>NUCLEOTIDE SEQUENCE [LARGE SCALE GENOMIC DNA]</scope>
    <source>
        <strain evidence="1">HL-49</strain>
    </source>
</reference>
<evidence type="ECO:0008006" key="3">
    <source>
        <dbReference type="Google" id="ProtNLM"/>
    </source>
</evidence>
<dbReference type="SUPFAM" id="SSF88713">
    <property type="entry name" value="Glycoside hydrolase/deacetylase"/>
    <property type="match status" value="1"/>
</dbReference>
<dbReference type="STRING" id="1305737.GCA_000526355_00780"/>